<comment type="cofactor">
    <cofactor evidence="4">
        <name>Mg(2+)</name>
        <dbReference type="ChEBI" id="CHEBI:18420"/>
    </cofactor>
</comment>
<dbReference type="EMBL" id="JACSPW010000017">
    <property type="protein sequence ID" value="MBD8034526.1"/>
    <property type="molecule type" value="Genomic_DNA"/>
</dbReference>
<dbReference type="PIRSF" id="PIRSF006806">
    <property type="entry name" value="FTHF_cligase"/>
    <property type="match status" value="1"/>
</dbReference>
<keyword evidence="3 4" id="KW-0067">ATP-binding</keyword>
<comment type="catalytic activity">
    <reaction evidence="4">
        <text>(6S)-5-formyl-5,6,7,8-tetrahydrofolate + ATP = (6R)-5,10-methenyltetrahydrofolate + ADP + phosphate</text>
        <dbReference type="Rhea" id="RHEA:10488"/>
        <dbReference type="ChEBI" id="CHEBI:30616"/>
        <dbReference type="ChEBI" id="CHEBI:43474"/>
        <dbReference type="ChEBI" id="CHEBI:57455"/>
        <dbReference type="ChEBI" id="CHEBI:57457"/>
        <dbReference type="ChEBI" id="CHEBI:456216"/>
        <dbReference type="EC" id="6.3.3.2"/>
    </reaction>
</comment>
<organism evidence="5 6">
    <name type="scientific">Solibacillus merdavium</name>
    <dbReference type="NCBI Taxonomy" id="2762218"/>
    <lineage>
        <taxon>Bacteria</taxon>
        <taxon>Bacillati</taxon>
        <taxon>Bacillota</taxon>
        <taxon>Bacilli</taxon>
        <taxon>Bacillales</taxon>
        <taxon>Caryophanaceae</taxon>
        <taxon>Solibacillus</taxon>
    </lineage>
</organism>
<accession>A0ABR8XRI8</accession>
<dbReference type="Proteomes" id="UP000600565">
    <property type="component" value="Unassembled WGS sequence"/>
</dbReference>
<dbReference type="EC" id="6.3.3.2" evidence="4"/>
<dbReference type="NCBIfam" id="TIGR02727">
    <property type="entry name" value="MTHFS_bact"/>
    <property type="match status" value="1"/>
</dbReference>
<gene>
    <name evidence="5" type="ORF">H9632_15760</name>
</gene>
<keyword evidence="6" id="KW-1185">Reference proteome</keyword>
<dbReference type="PANTHER" id="PTHR23407:SF1">
    <property type="entry name" value="5-FORMYLTETRAHYDROFOLATE CYCLO-LIGASE"/>
    <property type="match status" value="1"/>
</dbReference>
<evidence type="ECO:0000256" key="3">
    <source>
        <dbReference type="ARBA" id="ARBA00022840"/>
    </source>
</evidence>
<keyword evidence="4" id="KW-0460">Magnesium</keyword>
<comment type="caution">
    <text evidence="5">The sequence shown here is derived from an EMBL/GenBank/DDBJ whole genome shotgun (WGS) entry which is preliminary data.</text>
</comment>
<evidence type="ECO:0000256" key="1">
    <source>
        <dbReference type="ARBA" id="ARBA00010638"/>
    </source>
</evidence>
<dbReference type="Gene3D" id="3.40.50.10420">
    <property type="entry name" value="NagB/RpiA/CoA transferase-like"/>
    <property type="match status" value="1"/>
</dbReference>
<evidence type="ECO:0000256" key="2">
    <source>
        <dbReference type="ARBA" id="ARBA00022741"/>
    </source>
</evidence>
<dbReference type="SUPFAM" id="SSF100950">
    <property type="entry name" value="NagB/RpiA/CoA transferase-like"/>
    <property type="match status" value="1"/>
</dbReference>
<evidence type="ECO:0000313" key="6">
    <source>
        <dbReference type="Proteomes" id="UP000600565"/>
    </source>
</evidence>
<dbReference type="InterPro" id="IPR037171">
    <property type="entry name" value="NagB/RpiA_transferase-like"/>
</dbReference>
<keyword evidence="2 4" id="KW-0547">Nucleotide-binding</keyword>
<evidence type="ECO:0000313" key="5">
    <source>
        <dbReference type="EMBL" id="MBD8034526.1"/>
    </source>
</evidence>
<keyword evidence="4" id="KW-0479">Metal-binding</keyword>
<name>A0ABR8XRI8_9BACL</name>
<dbReference type="RefSeq" id="WP_191705022.1">
    <property type="nucleotide sequence ID" value="NZ_JACSPW010000017.1"/>
</dbReference>
<dbReference type="InterPro" id="IPR002698">
    <property type="entry name" value="FTHF_cligase"/>
</dbReference>
<comment type="similarity">
    <text evidence="1 4">Belongs to the 5-formyltetrahydrofolate cyclo-ligase family.</text>
</comment>
<dbReference type="GO" id="GO:0030272">
    <property type="term" value="F:5-formyltetrahydrofolate cyclo-ligase activity"/>
    <property type="evidence" value="ECO:0007669"/>
    <property type="project" value="UniProtKB-EC"/>
</dbReference>
<reference evidence="5 6" key="1">
    <citation type="submission" date="2020-08" db="EMBL/GenBank/DDBJ databases">
        <title>A Genomic Blueprint of the Chicken Gut Microbiome.</title>
        <authorList>
            <person name="Gilroy R."/>
            <person name="Ravi A."/>
            <person name="Getino M."/>
            <person name="Pursley I."/>
            <person name="Horton D.L."/>
            <person name="Alikhan N.-F."/>
            <person name="Baker D."/>
            <person name="Gharbi K."/>
            <person name="Hall N."/>
            <person name="Watson M."/>
            <person name="Adriaenssens E.M."/>
            <person name="Foster-Nyarko E."/>
            <person name="Jarju S."/>
            <person name="Secka A."/>
            <person name="Antonio M."/>
            <person name="Oren A."/>
            <person name="Chaudhuri R."/>
            <person name="La Ragione R.M."/>
            <person name="Hildebrand F."/>
            <person name="Pallen M.J."/>
        </authorList>
    </citation>
    <scope>NUCLEOTIDE SEQUENCE [LARGE SCALE GENOMIC DNA]</scope>
    <source>
        <strain evidence="5 6">Sa1YVA6</strain>
    </source>
</reference>
<evidence type="ECO:0000256" key="4">
    <source>
        <dbReference type="RuleBase" id="RU361279"/>
    </source>
</evidence>
<dbReference type="Pfam" id="PF01812">
    <property type="entry name" value="5-FTHF_cyc-lig"/>
    <property type="match status" value="1"/>
</dbReference>
<sequence>MDKRDYRKQVQENLKRMTYQTYRERSLNLARQLLQEPSIKNASTIAITLSNQPEVETTFIIEQFWLLNKKVVVPKCNPADRSMQFYKIDSFAETERAYKNILEPIPELTQLVDKEEIDVIVVPGVVFDRQGYRIGFGGGYYDRFLVGYNGKRISLAFEEQLLNEVPRESHDLPVHILLTDKERIICA</sequence>
<protein>
    <recommendedName>
        <fullName evidence="4">5-formyltetrahydrofolate cyclo-ligase</fullName>
        <ecNumber evidence="4">6.3.3.2</ecNumber>
    </recommendedName>
</protein>
<dbReference type="PANTHER" id="PTHR23407">
    <property type="entry name" value="ATPASE INHIBITOR/5-FORMYLTETRAHYDROFOLATE CYCLO-LIGASE"/>
    <property type="match status" value="1"/>
</dbReference>
<dbReference type="InterPro" id="IPR024185">
    <property type="entry name" value="FTHF_cligase-like_sf"/>
</dbReference>
<keyword evidence="5" id="KW-0436">Ligase</keyword>
<proteinExistence type="inferred from homology"/>